<protein>
    <submittedName>
        <fullName evidence="3">YciI family protein</fullName>
    </submittedName>
</protein>
<dbReference type="InterPro" id="IPR051807">
    <property type="entry name" value="Sec-metab_biosynth-assoc"/>
</dbReference>
<dbReference type="InterPro" id="IPR005545">
    <property type="entry name" value="YCII"/>
</dbReference>
<evidence type="ECO:0000313" key="4">
    <source>
        <dbReference type="Proteomes" id="UP001302494"/>
    </source>
</evidence>
<reference evidence="3 4" key="1">
    <citation type="submission" date="2023-01" db="EMBL/GenBank/DDBJ databases">
        <title>Cultivation and genomic characterization of new, ubiquitous marine nitrite-oxidizing bacteria from the Nitrospirales.</title>
        <authorList>
            <person name="Mueller A.J."/>
            <person name="Daebeler A."/>
            <person name="Herbold C.W."/>
            <person name="Kirkegaard R.H."/>
            <person name="Daims H."/>
        </authorList>
    </citation>
    <scope>NUCLEOTIDE SEQUENCE [LARGE SCALE GENOMIC DNA]</scope>
    <source>
        <strain evidence="3 4">DK</strain>
    </source>
</reference>
<accession>A0AA96GJY9</accession>
<name>A0AA96GJY9_9BACT</name>
<feature type="domain" description="YCII-related" evidence="2">
    <location>
        <begin position="1"/>
        <end position="84"/>
    </location>
</feature>
<organism evidence="3 4">
    <name type="scientific">Candidatus Nitrospira neomarina</name>
    <dbReference type="NCBI Taxonomy" id="3020899"/>
    <lineage>
        <taxon>Bacteria</taxon>
        <taxon>Pseudomonadati</taxon>
        <taxon>Nitrospirota</taxon>
        <taxon>Nitrospiria</taxon>
        <taxon>Nitrospirales</taxon>
        <taxon>Nitrospiraceae</taxon>
        <taxon>Nitrospira</taxon>
    </lineage>
</organism>
<dbReference type="Gene3D" id="3.30.70.1060">
    <property type="entry name" value="Dimeric alpha+beta barrel"/>
    <property type="match status" value="1"/>
</dbReference>
<dbReference type="PANTHER" id="PTHR33606">
    <property type="entry name" value="PROTEIN YCII"/>
    <property type="match status" value="1"/>
</dbReference>
<sequence>MKFVILGKDGPEGAQKRPLYREAHLKRLEAWAQEGKVILAGPLTDKIGSLIVVEAESLEEVQAFAKDDPYALHGVFQEVTIHPFLQVFPKANLSL</sequence>
<proteinExistence type="inferred from homology"/>
<dbReference type="SUPFAM" id="SSF54909">
    <property type="entry name" value="Dimeric alpha+beta barrel"/>
    <property type="match status" value="1"/>
</dbReference>
<dbReference type="EMBL" id="CP116968">
    <property type="protein sequence ID" value="WNM61735.1"/>
    <property type="molecule type" value="Genomic_DNA"/>
</dbReference>
<evidence type="ECO:0000259" key="2">
    <source>
        <dbReference type="Pfam" id="PF03795"/>
    </source>
</evidence>
<evidence type="ECO:0000313" key="3">
    <source>
        <dbReference type="EMBL" id="WNM61735.1"/>
    </source>
</evidence>
<dbReference type="Proteomes" id="UP001302494">
    <property type="component" value="Chromosome"/>
</dbReference>
<keyword evidence="4" id="KW-1185">Reference proteome</keyword>
<gene>
    <name evidence="3" type="ORF">PQG83_18615</name>
</gene>
<dbReference type="KEGG" id="nneo:PQG83_18615"/>
<dbReference type="RefSeq" id="WP_312744251.1">
    <property type="nucleotide sequence ID" value="NZ_CP116968.1"/>
</dbReference>
<dbReference type="AlphaFoldDB" id="A0AA96GJY9"/>
<evidence type="ECO:0000256" key="1">
    <source>
        <dbReference type="ARBA" id="ARBA00007689"/>
    </source>
</evidence>
<dbReference type="InterPro" id="IPR011008">
    <property type="entry name" value="Dimeric_a/b-barrel"/>
</dbReference>
<dbReference type="PANTHER" id="PTHR33606:SF3">
    <property type="entry name" value="PROTEIN YCII"/>
    <property type="match status" value="1"/>
</dbReference>
<comment type="similarity">
    <text evidence="1">Belongs to the YciI family.</text>
</comment>
<dbReference type="Pfam" id="PF03795">
    <property type="entry name" value="YCII"/>
    <property type="match status" value="1"/>
</dbReference>